<sequence>MLRLSPPVSKFRLSGDNNGVEEEDASSTSAAPAAHWIKTSSQLLTRKKLSSKWALIFRSQRESWKRKE</sequence>
<dbReference type="Proteomes" id="UP001187192">
    <property type="component" value="Unassembled WGS sequence"/>
</dbReference>
<keyword evidence="3" id="KW-1185">Reference proteome</keyword>
<protein>
    <submittedName>
        <fullName evidence="2">Uncharacterized protein</fullName>
    </submittedName>
</protein>
<comment type="caution">
    <text evidence="2">The sequence shown here is derived from an EMBL/GenBank/DDBJ whole genome shotgun (WGS) entry which is preliminary data.</text>
</comment>
<proteinExistence type="predicted"/>
<gene>
    <name evidence="2" type="ORF">TIFTF001_042172</name>
</gene>
<feature type="region of interest" description="Disordered" evidence="1">
    <location>
        <begin position="1"/>
        <end position="31"/>
    </location>
</feature>
<evidence type="ECO:0000313" key="2">
    <source>
        <dbReference type="EMBL" id="GMN35118.1"/>
    </source>
</evidence>
<accession>A0AA87ZF48</accession>
<dbReference type="EMBL" id="BTGU01002186">
    <property type="protein sequence ID" value="GMN35118.1"/>
    <property type="molecule type" value="Genomic_DNA"/>
</dbReference>
<reference evidence="2" key="1">
    <citation type="submission" date="2023-07" db="EMBL/GenBank/DDBJ databases">
        <title>draft genome sequence of fig (Ficus carica).</title>
        <authorList>
            <person name="Takahashi T."/>
            <person name="Nishimura K."/>
        </authorList>
    </citation>
    <scope>NUCLEOTIDE SEQUENCE</scope>
</reference>
<evidence type="ECO:0000256" key="1">
    <source>
        <dbReference type="SAM" id="MobiDB-lite"/>
    </source>
</evidence>
<organism evidence="2 3">
    <name type="scientific">Ficus carica</name>
    <name type="common">Common fig</name>
    <dbReference type="NCBI Taxonomy" id="3494"/>
    <lineage>
        <taxon>Eukaryota</taxon>
        <taxon>Viridiplantae</taxon>
        <taxon>Streptophyta</taxon>
        <taxon>Embryophyta</taxon>
        <taxon>Tracheophyta</taxon>
        <taxon>Spermatophyta</taxon>
        <taxon>Magnoliopsida</taxon>
        <taxon>eudicotyledons</taxon>
        <taxon>Gunneridae</taxon>
        <taxon>Pentapetalae</taxon>
        <taxon>rosids</taxon>
        <taxon>fabids</taxon>
        <taxon>Rosales</taxon>
        <taxon>Moraceae</taxon>
        <taxon>Ficeae</taxon>
        <taxon>Ficus</taxon>
    </lineage>
</organism>
<dbReference type="Gramene" id="FCD_00026977-RA">
    <property type="protein sequence ID" value="FCD_00026977-RA:cds"/>
    <property type="gene ID" value="FCD_00026977"/>
</dbReference>
<evidence type="ECO:0000313" key="3">
    <source>
        <dbReference type="Proteomes" id="UP001187192"/>
    </source>
</evidence>
<name>A0AA87ZF48_FICCA</name>
<dbReference type="AlphaFoldDB" id="A0AA87ZF48"/>